<organism evidence="2 3">
    <name type="scientific">Streptomyces scopuliridis RB72</name>
    <dbReference type="NCBI Taxonomy" id="1440053"/>
    <lineage>
        <taxon>Bacteria</taxon>
        <taxon>Bacillati</taxon>
        <taxon>Actinomycetota</taxon>
        <taxon>Actinomycetes</taxon>
        <taxon>Kitasatosporales</taxon>
        <taxon>Streptomycetaceae</taxon>
        <taxon>Streptomyces</taxon>
    </lineage>
</organism>
<dbReference type="STRING" id="1440053.GCA_000718095_02731"/>
<feature type="region of interest" description="Disordered" evidence="1">
    <location>
        <begin position="30"/>
        <end position="57"/>
    </location>
</feature>
<sequence length="57" mass="6878">MFEYELQKINAAEFIRRADHQRLVREIRTARRQARRAARKDRKGRVSTPHDRFARAA</sequence>
<dbReference type="EMBL" id="AZSP01000207">
    <property type="protein sequence ID" value="PVE10355.1"/>
    <property type="molecule type" value="Genomic_DNA"/>
</dbReference>
<evidence type="ECO:0000313" key="3">
    <source>
        <dbReference type="Proteomes" id="UP000245992"/>
    </source>
</evidence>
<evidence type="ECO:0000256" key="1">
    <source>
        <dbReference type="SAM" id="MobiDB-lite"/>
    </source>
</evidence>
<evidence type="ECO:0000313" key="2">
    <source>
        <dbReference type="EMBL" id="PVE10355.1"/>
    </source>
</evidence>
<dbReference type="RefSeq" id="WP_165840658.1">
    <property type="nucleotide sequence ID" value="NZ_AZSP01000207.1"/>
</dbReference>
<reference evidence="2 3" key="1">
    <citation type="submission" date="2013-12" db="EMBL/GenBank/DDBJ databases">
        <title>Annotated genome of Streptomyces scopuliridis.</title>
        <authorList>
            <person name="Olson J.B."/>
        </authorList>
    </citation>
    <scope>NUCLEOTIDE SEQUENCE [LARGE SCALE GENOMIC DNA]</scope>
    <source>
        <strain evidence="2 3">RB72</strain>
    </source>
</reference>
<dbReference type="AlphaFoldDB" id="A0A2T7T5E6"/>
<comment type="caution">
    <text evidence="2">The sequence shown here is derived from an EMBL/GenBank/DDBJ whole genome shotgun (WGS) entry which is preliminary data.</text>
</comment>
<gene>
    <name evidence="2" type="ORF">Y717_33555</name>
</gene>
<dbReference type="Proteomes" id="UP000245992">
    <property type="component" value="Unassembled WGS sequence"/>
</dbReference>
<feature type="compositionally biased region" description="Basic residues" evidence="1">
    <location>
        <begin position="30"/>
        <end position="45"/>
    </location>
</feature>
<feature type="compositionally biased region" description="Basic and acidic residues" evidence="1">
    <location>
        <begin position="48"/>
        <end position="57"/>
    </location>
</feature>
<dbReference type="GeneID" id="95541792"/>
<name>A0A2T7T5E6_9ACTN</name>
<keyword evidence="3" id="KW-1185">Reference proteome</keyword>
<protein>
    <submittedName>
        <fullName evidence="2">Uncharacterized protein</fullName>
    </submittedName>
</protein>
<accession>A0A2T7T5E6</accession>
<proteinExistence type="predicted"/>